<proteinExistence type="predicted"/>
<feature type="transmembrane region" description="Helical" evidence="1">
    <location>
        <begin position="185"/>
        <end position="203"/>
    </location>
</feature>
<dbReference type="AlphaFoldDB" id="A0A0W8IIG5"/>
<sequence length="218" mass="23266">MDIDRNGPLSRVTNFVYRLLIIELGFVLATAPALIGIFLLDPDPSNIPLYAVCALLFGPAITAGIYAWRTDHDVVPWLRFWKGWIEGLAQSLLIWVPAVALLALAAFNAAYAQVGLGFIVAGIVIGVAGVIAAVAALVVIANFSFRARDLFKVALYGAASAPLAALGIVSLLVITAGLIVVVSDWLPVLLASFLLLLLTRTVAPMLHQIRTDLVIQQN</sequence>
<comment type="caution">
    <text evidence="2">The sequence shown here is derived from an EMBL/GenBank/DDBJ whole genome shotgun (WGS) entry which is preliminary data.</text>
</comment>
<dbReference type="OrthoDB" id="4211860at2"/>
<evidence type="ECO:0000313" key="4">
    <source>
        <dbReference type="Proteomes" id="UP000054023"/>
    </source>
</evidence>
<protein>
    <submittedName>
        <fullName evidence="3">Putative membrane protein YesL</fullName>
    </submittedName>
</protein>
<reference evidence="4" key="1">
    <citation type="submission" date="2015-12" db="EMBL/GenBank/DDBJ databases">
        <authorList>
            <person name="Nair G.R."/>
            <person name="Kaur G."/>
            <person name="Mayilraj S."/>
        </authorList>
    </citation>
    <scope>NUCLEOTIDE SEQUENCE [LARGE SCALE GENOMIC DNA]</scope>
    <source>
        <strain evidence="4">CD08_7</strain>
    </source>
</reference>
<keyword evidence="1" id="KW-0812">Transmembrane</keyword>
<name>A0A0W8IIG5_9MICC</name>
<dbReference type="STRING" id="317018.AVL63_11715"/>
<dbReference type="EMBL" id="LQBM01000002">
    <property type="protein sequence ID" value="KUG59749.1"/>
    <property type="molecule type" value="Genomic_DNA"/>
</dbReference>
<evidence type="ECO:0000313" key="5">
    <source>
        <dbReference type="Proteomes" id="UP000546252"/>
    </source>
</evidence>
<gene>
    <name evidence="2" type="ORF">AVL63_11715</name>
    <name evidence="3" type="ORF">HNR24_001860</name>
</gene>
<feature type="transmembrane region" description="Helical" evidence="1">
    <location>
        <begin position="88"/>
        <end position="110"/>
    </location>
</feature>
<dbReference type="Proteomes" id="UP000054023">
    <property type="component" value="Unassembled WGS sequence"/>
</dbReference>
<dbReference type="EMBL" id="JACJIH010000001">
    <property type="protein sequence ID" value="MBA8921927.1"/>
    <property type="molecule type" value="Genomic_DNA"/>
</dbReference>
<dbReference type="Proteomes" id="UP000546252">
    <property type="component" value="Unassembled WGS sequence"/>
</dbReference>
<evidence type="ECO:0000313" key="2">
    <source>
        <dbReference type="EMBL" id="KUG59749.1"/>
    </source>
</evidence>
<keyword evidence="4" id="KW-1185">Reference proteome</keyword>
<dbReference type="RefSeq" id="WP_058887983.1">
    <property type="nucleotide sequence ID" value="NZ_BAAAKT010000004.1"/>
</dbReference>
<keyword evidence="1" id="KW-0472">Membrane</keyword>
<evidence type="ECO:0000313" key="3">
    <source>
        <dbReference type="EMBL" id="MBA8921927.1"/>
    </source>
</evidence>
<feature type="transmembrane region" description="Helical" evidence="1">
    <location>
        <begin position="20"/>
        <end position="41"/>
    </location>
</feature>
<reference evidence="2" key="2">
    <citation type="submission" date="2015-12" db="EMBL/GenBank/DDBJ databases">
        <authorList>
            <person name="Shamseldin A."/>
            <person name="Moawad H."/>
            <person name="Abd El-Rahim W.M."/>
            <person name="Sadowsky M.J."/>
        </authorList>
    </citation>
    <scope>NUCLEOTIDE SEQUENCE [LARGE SCALE GENOMIC DNA]</scope>
    <source>
        <strain evidence="2">CD08_7</strain>
    </source>
</reference>
<feature type="transmembrane region" description="Helical" evidence="1">
    <location>
        <begin position="116"/>
        <end position="141"/>
    </location>
</feature>
<feature type="transmembrane region" description="Helical" evidence="1">
    <location>
        <begin position="153"/>
        <end position="179"/>
    </location>
</feature>
<feature type="transmembrane region" description="Helical" evidence="1">
    <location>
        <begin position="47"/>
        <end position="68"/>
    </location>
</feature>
<organism evidence="2 4">
    <name type="scientific">Nesterenkonia jeotgali</name>
    <dbReference type="NCBI Taxonomy" id="317018"/>
    <lineage>
        <taxon>Bacteria</taxon>
        <taxon>Bacillati</taxon>
        <taxon>Actinomycetota</taxon>
        <taxon>Actinomycetes</taxon>
        <taxon>Micrococcales</taxon>
        <taxon>Micrococcaceae</taxon>
        <taxon>Nesterenkonia</taxon>
    </lineage>
</organism>
<accession>A0A0W8IIG5</accession>
<evidence type="ECO:0000256" key="1">
    <source>
        <dbReference type="SAM" id="Phobius"/>
    </source>
</evidence>
<keyword evidence="1" id="KW-1133">Transmembrane helix</keyword>
<reference evidence="3 5" key="3">
    <citation type="submission" date="2020-08" db="EMBL/GenBank/DDBJ databases">
        <title>Sequencing the genomes of 1000 actinobacteria strains.</title>
        <authorList>
            <person name="Klenk H.-P."/>
        </authorList>
    </citation>
    <scope>NUCLEOTIDE SEQUENCE [LARGE SCALE GENOMIC DNA]</scope>
    <source>
        <strain evidence="3 5">DSM 19081</strain>
    </source>
</reference>